<organism evidence="1 2">
    <name type="scientific">Dallia pectoralis</name>
    <name type="common">Alaska blackfish</name>
    <dbReference type="NCBI Taxonomy" id="75939"/>
    <lineage>
        <taxon>Eukaryota</taxon>
        <taxon>Metazoa</taxon>
        <taxon>Chordata</taxon>
        <taxon>Craniata</taxon>
        <taxon>Vertebrata</taxon>
        <taxon>Euteleostomi</taxon>
        <taxon>Actinopterygii</taxon>
        <taxon>Neopterygii</taxon>
        <taxon>Teleostei</taxon>
        <taxon>Protacanthopterygii</taxon>
        <taxon>Esociformes</taxon>
        <taxon>Umbridae</taxon>
        <taxon>Dallia</taxon>
    </lineage>
</organism>
<gene>
    <name evidence="1" type="ORF">DPEC_G00045880</name>
</gene>
<sequence>MDMQGFLQDLQEQIGKLTALLKDERRSHHQRCCALLDETDRRAERLKQQYQLEMEQLQQAHRSEISDLVAFHTKTLEREKGYAEERCALLDKDYVFLKSSFQTYKDSIVEEMRASWLRKEHRWKEEQERVLIDQLMHSCEQLNKSEHEKEKQREALKTQMADLRARFEAEIEVLAAKLTEKDGTISLLKTALQQTQQQLDIVTCRLSDYVKGTRRLGSRRLSRVIQEPTG</sequence>
<evidence type="ECO:0000313" key="2">
    <source>
        <dbReference type="Proteomes" id="UP001157502"/>
    </source>
</evidence>
<reference evidence="1" key="1">
    <citation type="submission" date="2021-05" db="EMBL/GenBank/DDBJ databases">
        <authorList>
            <person name="Pan Q."/>
            <person name="Jouanno E."/>
            <person name="Zahm M."/>
            <person name="Klopp C."/>
            <person name="Cabau C."/>
            <person name="Louis A."/>
            <person name="Berthelot C."/>
            <person name="Parey E."/>
            <person name="Roest Crollius H."/>
            <person name="Montfort J."/>
            <person name="Robinson-Rechavi M."/>
            <person name="Bouchez O."/>
            <person name="Lampietro C."/>
            <person name="Lopez Roques C."/>
            <person name="Donnadieu C."/>
            <person name="Postlethwait J."/>
            <person name="Bobe J."/>
            <person name="Dillon D."/>
            <person name="Chandos A."/>
            <person name="von Hippel F."/>
            <person name="Guiguen Y."/>
        </authorList>
    </citation>
    <scope>NUCLEOTIDE SEQUENCE</scope>
    <source>
        <strain evidence="1">YG-Jan2019</strain>
    </source>
</reference>
<accession>A0ACC2HAF6</accession>
<keyword evidence="2" id="KW-1185">Reference proteome</keyword>
<name>A0ACC2HAF6_DALPE</name>
<dbReference type="EMBL" id="CM055731">
    <property type="protein sequence ID" value="KAJ8012726.1"/>
    <property type="molecule type" value="Genomic_DNA"/>
</dbReference>
<comment type="caution">
    <text evidence="1">The sequence shown here is derived from an EMBL/GenBank/DDBJ whole genome shotgun (WGS) entry which is preliminary data.</text>
</comment>
<dbReference type="Proteomes" id="UP001157502">
    <property type="component" value="Chromosome 4"/>
</dbReference>
<evidence type="ECO:0000313" key="1">
    <source>
        <dbReference type="EMBL" id="KAJ8012726.1"/>
    </source>
</evidence>
<proteinExistence type="predicted"/>
<protein>
    <submittedName>
        <fullName evidence="1">Uncharacterized protein</fullName>
    </submittedName>
</protein>